<feature type="compositionally biased region" description="Acidic residues" evidence="1">
    <location>
        <begin position="268"/>
        <end position="279"/>
    </location>
</feature>
<feature type="compositionally biased region" description="Acidic residues" evidence="1">
    <location>
        <begin position="224"/>
        <end position="233"/>
    </location>
</feature>
<keyword evidence="3" id="KW-1185">Reference proteome</keyword>
<evidence type="ECO:0008006" key="4">
    <source>
        <dbReference type="Google" id="ProtNLM"/>
    </source>
</evidence>
<comment type="caution">
    <text evidence="2">The sequence shown here is derived from an EMBL/GenBank/DDBJ whole genome shotgun (WGS) entry which is preliminary data.</text>
</comment>
<gene>
    <name evidence="2" type="ORF">PsYK624_164550</name>
</gene>
<evidence type="ECO:0000313" key="2">
    <source>
        <dbReference type="EMBL" id="GJF00176.1"/>
    </source>
</evidence>
<dbReference type="Proteomes" id="UP000703269">
    <property type="component" value="Unassembled WGS sequence"/>
</dbReference>
<feature type="region of interest" description="Disordered" evidence="1">
    <location>
        <begin position="222"/>
        <end position="315"/>
    </location>
</feature>
<dbReference type="EMBL" id="BPQB01000138">
    <property type="protein sequence ID" value="GJF00176.1"/>
    <property type="molecule type" value="Genomic_DNA"/>
</dbReference>
<sequence>MSQVLPPNVPVAPLPTLQPAPLPVAQLESLRSKINSMIESIQTLQATIDQQGQNVMPSWPDILSKYTILLSQSHNLSMSLVGPAAAAKPVNGHGAAAAPPTNPYERLALHPSVPMTDQQLDNELIPLLRGQQTTDVLKLENDTVRHLAEHMSTRGSLSVLGVAGTSASADRPRFGVPEKKVDYADVLRECEQIRLEHDERVDRAVRAVMLLREKFEWKARVEVETEEPEELDWDPLGGMGGDEHVDEDIEMNLEGGAQTGDEGKDDQSNESEEEEELEEVLGNGADNSSPMGTPQMAAMDEDAPPGPGQSAEAQL</sequence>
<evidence type="ECO:0000256" key="1">
    <source>
        <dbReference type="SAM" id="MobiDB-lite"/>
    </source>
</evidence>
<dbReference type="OrthoDB" id="5568181at2759"/>
<evidence type="ECO:0000313" key="3">
    <source>
        <dbReference type="Proteomes" id="UP000703269"/>
    </source>
</evidence>
<reference evidence="2 3" key="1">
    <citation type="submission" date="2021-08" db="EMBL/GenBank/DDBJ databases">
        <title>Draft Genome Sequence of Phanerochaete sordida strain YK-624.</title>
        <authorList>
            <person name="Mori T."/>
            <person name="Dohra H."/>
            <person name="Suzuki T."/>
            <person name="Kawagishi H."/>
            <person name="Hirai H."/>
        </authorList>
    </citation>
    <scope>NUCLEOTIDE SEQUENCE [LARGE SCALE GENOMIC DNA]</scope>
    <source>
        <strain evidence="2 3">YK-624</strain>
    </source>
</reference>
<dbReference type="Gene3D" id="1.20.58.1710">
    <property type="match status" value="1"/>
</dbReference>
<name>A0A9P3GQY3_9APHY</name>
<dbReference type="AlphaFoldDB" id="A0A9P3GQY3"/>
<organism evidence="2 3">
    <name type="scientific">Phanerochaete sordida</name>
    <dbReference type="NCBI Taxonomy" id="48140"/>
    <lineage>
        <taxon>Eukaryota</taxon>
        <taxon>Fungi</taxon>
        <taxon>Dikarya</taxon>
        <taxon>Basidiomycota</taxon>
        <taxon>Agaricomycotina</taxon>
        <taxon>Agaricomycetes</taxon>
        <taxon>Polyporales</taxon>
        <taxon>Phanerochaetaceae</taxon>
        <taxon>Phanerochaete</taxon>
    </lineage>
</organism>
<proteinExistence type="predicted"/>
<accession>A0A9P3GQY3</accession>
<protein>
    <recommendedName>
        <fullName evidence="4">Mediator of RNA polymerase II transcription subunit 8</fullName>
    </recommendedName>
</protein>